<dbReference type="RefSeq" id="WP_013608151.1">
    <property type="nucleotide sequence ID" value="NC_015152.1"/>
</dbReference>
<name>F0RRP7_SPHGB</name>
<dbReference type="Proteomes" id="UP000008466">
    <property type="component" value="Chromosome"/>
</dbReference>
<evidence type="ECO:0000313" key="2">
    <source>
        <dbReference type="EMBL" id="ADY14306.1"/>
    </source>
</evidence>
<organism evidence="2 3">
    <name type="scientific">Sphaerochaeta globosa (strain ATCC BAA-1886 / DSM 22777 / Buddy)</name>
    <name type="common">Spirochaeta sp. (strain Buddy)</name>
    <dbReference type="NCBI Taxonomy" id="158189"/>
    <lineage>
        <taxon>Bacteria</taxon>
        <taxon>Pseudomonadati</taxon>
        <taxon>Spirochaetota</taxon>
        <taxon>Spirochaetia</taxon>
        <taxon>Spirochaetales</taxon>
        <taxon>Sphaerochaetaceae</taxon>
        <taxon>Sphaerochaeta</taxon>
    </lineage>
</organism>
<dbReference type="AlphaFoldDB" id="F0RRP7"/>
<dbReference type="KEGG" id="sbu:SpiBuddy_2493"/>
<dbReference type="EMBL" id="CP002541">
    <property type="protein sequence ID" value="ADY14306.1"/>
    <property type="molecule type" value="Genomic_DNA"/>
</dbReference>
<evidence type="ECO:0008006" key="4">
    <source>
        <dbReference type="Google" id="ProtNLM"/>
    </source>
</evidence>
<sequence>MAFKVRTAACTALLLLLSTVSLCAESTSLQVVIKPASASVQAIRYQTGIEPTNTWMEMDAANPVLVLESFDSTRDSLFVQQSVDKLSWNYSYEYKYNPSDKRWTIPPIRIVIRPTSEKVRSIRFQTGAEATDAWTEMDASNPVLVLEVFDSNRDRLFVQQSQDSQNWGPSYEYKYNPSARSWTVSPIGSETSGPVESLDLKLYNLYPLSKSSTYYSYVIGAGLKMNIALDKQETLLGYTELAYSRGPSKSDWVDTMQALNMSVGMGYRFSLTEKLQLAPELGYGVVLHLLNADFDEDGTKSFEPFIDQQVRLSLNLTYALCEQYTLIAAPLGVVFFEKGNIGTLLGLQAGLRFNF</sequence>
<dbReference type="OrthoDB" id="372108at2"/>
<accession>F0RRP7</accession>
<dbReference type="STRING" id="158189.SpiBuddy_2493"/>
<evidence type="ECO:0000256" key="1">
    <source>
        <dbReference type="SAM" id="SignalP"/>
    </source>
</evidence>
<keyword evidence="1" id="KW-0732">Signal</keyword>
<gene>
    <name evidence="2" type="ordered locus">SpiBuddy_2493</name>
</gene>
<keyword evidence="3" id="KW-1185">Reference proteome</keyword>
<dbReference type="HOGENOM" id="CLU_063675_0_0_12"/>
<reference evidence="3" key="1">
    <citation type="submission" date="2011-02" db="EMBL/GenBank/DDBJ databases">
        <title>Complete sequence of Spirochaeta sp. Buddy.</title>
        <authorList>
            <person name="Lucas S."/>
            <person name="Copeland A."/>
            <person name="Lapidus A."/>
            <person name="Cheng J.-F."/>
            <person name="Goodwin L."/>
            <person name="Pitluck S."/>
            <person name="Zeytun A."/>
            <person name="Detter J.C."/>
            <person name="Han C."/>
            <person name="Tapia R."/>
            <person name="Land M."/>
            <person name="Hauser L."/>
            <person name="Kyrpides N."/>
            <person name="Ivanova N."/>
            <person name="Mikhailova N."/>
            <person name="Pagani I."/>
            <person name="Ritalahti K.M."/>
            <person name="Loeffler F.E."/>
            <person name="Woyke T."/>
        </authorList>
    </citation>
    <scope>NUCLEOTIDE SEQUENCE [LARGE SCALE GENOMIC DNA]</scope>
    <source>
        <strain evidence="3">ATCC BAA-1886 / DSM 22777 / Buddy</strain>
    </source>
</reference>
<evidence type="ECO:0000313" key="3">
    <source>
        <dbReference type="Proteomes" id="UP000008466"/>
    </source>
</evidence>
<feature type="chain" id="PRO_5003256251" description="Outer membrane protein beta-barrel domain-containing protein" evidence="1">
    <location>
        <begin position="24"/>
        <end position="355"/>
    </location>
</feature>
<feature type="signal peptide" evidence="1">
    <location>
        <begin position="1"/>
        <end position="23"/>
    </location>
</feature>
<protein>
    <recommendedName>
        <fullName evidence="4">Outer membrane protein beta-barrel domain-containing protein</fullName>
    </recommendedName>
</protein>
<proteinExistence type="predicted"/>